<name>A0A7J0FLD2_9ERIC</name>
<dbReference type="GO" id="GO:0005730">
    <property type="term" value="C:nucleolus"/>
    <property type="evidence" value="ECO:0007669"/>
    <property type="project" value="UniProtKB-SubCell"/>
</dbReference>
<feature type="region of interest" description="Disordered" evidence="7">
    <location>
        <begin position="559"/>
        <end position="582"/>
    </location>
</feature>
<dbReference type="InterPro" id="IPR027417">
    <property type="entry name" value="P-loop_NTPase"/>
</dbReference>
<dbReference type="Pfam" id="PF01926">
    <property type="entry name" value="MMR_HSR1"/>
    <property type="match status" value="1"/>
</dbReference>
<dbReference type="PROSITE" id="PS51721">
    <property type="entry name" value="G_CP"/>
    <property type="match status" value="1"/>
</dbReference>
<dbReference type="FunFam" id="3.40.50.300:FF:000571">
    <property type="entry name" value="Guanine nucleotide-binding protein-like NSN1"/>
    <property type="match status" value="1"/>
</dbReference>
<dbReference type="PANTHER" id="PTHR11089">
    <property type="entry name" value="GTP-BINDING PROTEIN-RELATED"/>
    <property type="match status" value="1"/>
</dbReference>
<dbReference type="FunFam" id="1.10.1580.10:FF:000002">
    <property type="entry name" value="Guanine nucleotide-binding protein-like 3 (nucleolar)-like"/>
    <property type="match status" value="1"/>
</dbReference>
<evidence type="ECO:0000259" key="8">
    <source>
        <dbReference type="PROSITE" id="PS51721"/>
    </source>
</evidence>
<dbReference type="Gene3D" id="1.10.1580.10">
    <property type="match status" value="1"/>
</dbReference>
<feature type="compositionally biased region" description="Basic residues" evidence="7">
    <location>
        <begin position="24"/>
        <end position="44"/>
    </location>
</feature>
<evidence type="ECO:0000256" key="4">
    <source>
        <dbReference type="ARBA" id="ARBA00023134"/>
    </source>
</evidence>
<evidence type="ECO:0000256" key="2">
    <source>
        <dbReference type="ARBA" id="ARBA00022741"/>
    </source>
</evidence>
<dbReference type="InterPro" id="IPR006073">
    <property type="entry name" value="GTP-bd"/>
</dbReference>
<organism evidence="9 10">
    <name type="scientific">Actinidia rufa</name>
    <dbReference type="NCBI Taxonomy" id="165716"/>
    <lineage>
        <taxon>Eukaryota</taxon>
        <taxon>Viridiplantae</taxon>
        <taxon>Streptophyta</taxon>
        <taxon>Embryophyta</taxon>
        <taxon>Tracheophyta</taxon>
        <taxon>Spermatophyta</taxon>
        <taxon>Magnoliopsida</taxon>
        <taxon>eudicotyledons</taxon>
        <taxon>Gunneridae</taxon>
        <taxon>Pentapetalae</taxon>
        <taxon>asterids</taxon>
        <taxon>Ericales</taxon>
        <taxon>Actinidiaceae</taxon>
        <taxon>Actinidia</taxon>
    </lineage>
</organism>
<dbReference type="Proteomes" id="UP000585474">
    <property type="component" value="Unassembled WGS sequence"/>
</dbReference>
<dbReference type="CDD" id="cd04178">
    <property type="entry name" value="Nucleostemin_like"/>
    <property type="match status" value="1"/>
</dbReference>
<feature type="region of interest" description="Disordered" evidence="7">
    <location>
        <begin position="594"/>
        <end position="613"/>
    </location>
</feature>
<keyword evidence="5" id="KW-0539">Nucleus</keyword>
<keyword evidence="2" id="KW-0547">Nucleotide-binding</keyword>
<feature type="compositionally biased region" description="Acidic residues" evidence="7">
    <location>
        <begin position="513"/>
        <end position="529"/>
    </location>
</feature>
<protein>
    <submittedName>
        <fullName evidence="9">GTP-binding family protein</fullName>
    </submittedName>
</protein>
<dbReference type="InterPro" id="IPR050755">
    <property type="entry name" value="TRAFAC_YlqF/YawG_RiboMat"/>
</dbReference>
<dbReference type="EMBL" id="BJWL01000013">
    <property type="protein sequence ID" value="GFY99504.1"/>
    <property type="molecule type" value="Genomic_DNA"/>
</dbReference>
<evidence type="ECO:0000313" key="10">
    <source>
        <dbReference type="Proteomes" id="UP000585474"/>
    </source>
</evidence>
<evidence type="ECO:0000256" key="1">
    <source>
        <dbReference type="ARBA" id="ARBA00004604"/>
    </source>
</evidence>
<dbReference type="AlphaFoldDB" id="A0A7J0FLD2"/>
<feature type="coiled-coil region" evidence="6">
    <location>
        <begin position="64"/>
        <end position="92"/>
    </location>
</feature>
<dbReference type="GO" id="GO:0050793">
    <property type="term" value="P:regulation of developmental process"/>
    <property type="evidence" value="ECO:0007669"/>
    <property type="project" value="UniProtKB-ARBA"/>
</dbReference>
<evidence type="ECO:0000256" key="6">
    <source>
        <dbReference type="SAM" id="Coils"/>
    </source>
</evidence>
<feature type="region of interest" description="Disordered" evidence="7">
    <location>
        <begin position="24"/>
        <end position="58"/>
    </location>
</feature>
<evidence type="ECO:0000313" key="9">
    <source>
        <dbReference type="EMBL" id="GFY99504.1"/>
    </source>
</evidence>
<keyword evidence="4" id="KW-0342">GTP-binding</keyword>
<reference evidence="9 10" key="1">
    <citation type="submission" date="2019-07" db="EMBL/GenBank/DDBJ databases">
        <title>De Novo Assembly of kiwifruit Actinidia rufa.</title>
        <authorList>
            <person name="Sugita-Konishi S."/>
            <person name="Sato K."/>
            <person name="Mori E."/>
            <person name="Abe Y."/>
            <person name="Kisaki G."/>
            <person name="Hamano K."/>
            <person name="Suezawa K."/>
            <person name="Otani M."/>
            <person name="Fukuda T."/>
            <person name="Manabe T."/>
            <person name="Gomi K."/>
            <person name="Tabuchi M."/>
            <person name="Akimitsu K."/>
            <person name="Kataoka I."/>
        </authorList>
    </citation>
    <scope>NUCLEOTIDE SEQUENCE [LARGE SCALE GENOMIC DNA]</scope>
    <source>
        <strain evidence="10">cv. Fuchu</strain>
    </source>
</reference>
<evidence type="ECO:0000256" key="3">
    <source>
        <dbReference type="ARBA" id="ARBA00023054"/>
    </source>
</evidence>
<keyword evidence="10" id="KW-1185">Reference proteome</keyword>
<dbReference type="SUPFAM" id="SSF52540">
    <property type="entry name" value="P-loop containing nucleoside triphosphate hydrolases"/>
    <property type="match status" value="1"/>
</dbReference>
<dbReference type="InterPro" id="IPR014813">
    <property type="entry name" value="Gnl3_N_dom"/>
</dbReference>
<dbReference type="InterPro" id="IPR023179">
    <property type="entry name" value="GTP-bd_ortho_bundle_sf"/>
</dbReference>
<dbReference type="GO" id="GO:0005525">
    <property type="term" value="F:GTP binding"/>
    <property type="evidence" value="ECO:0007669"/>
    <property type="project" value="UniProtKB-KW"/>
</dbReference>
<evidence type="ECO:0000256" key="7">
    <source>
        <dbReference type="SAM" id="MobiDB-lite"/>
    </source>
</evidence>
<feature type="compositionally biased region" description="Basic residues" evidence="7">
    <location>
        <begin position="559"/>
        <end position="569"/>
    </location>
</feature>
<comment type="subcellular location">
    <subcellularLocation>
        <location evidence="1">Nucleus</location>
        <location evidence="1">Nucleolus</location>
    </subcellularLocation>
</comment>
<dbReference type="InterPro" id="IPR030378">
    <property type="entry name" value="G_CP_dom"/>
</dbReference>
<feature type="region of interest" description="Disordered" evidence="7">
    <location>
        <begin position="500"/>
        <end position="534"/>
    </location>
</feature>
<keyword evidence="3 6" id="KW-0175">Coiled coil</keyword>
<dbReference type="OrthoDB" id="444945at2759"/>
<comment type="caution">
    <text evidence="9">The sequence shown here is derived from an EMBL/GenBank/DDBJ whole genome shotgun (WGS) entry which is preliminary data.</text>
</comment>
<dbReference type="PANTHER" id="PTHR11089:SF30">
    <property type="entry name" value="GUANINE NUCLEOTIDE-BINDING PROTEIN-LIKE 3 HOMOLOG"/>
    <property type="match status" value="1"/>
</dbReference>
<sequence length="626" mass="69792">MVKKSKKSKSKRVSLKQKYKVIRKVKEHHKKKAKEVKKLGMNRKPKAEKDPGIPNDWPFKEQELKALEARRARALEELEQKKAARKERAKKRKLGLVDDDDDVDISKLADIASAKEQNFVGGKDIDDFTATGKIRDNSERSFYKELVKVIEASDVILEVLDARDPLGTRCVDMERMVMKSGVDKHLVLLLNKIDLVPREAVEKWLKYLREELPAVAFKCSTQEQRSNLGWKSASKASKSSNVLQTSDCLGAETLIKLLKNYSRSHEIKKSITVGVVGLPNVGKSSLINSLKRCQVVNVGATPGLTRSMQEVHLDKNIKLLDCPGVIMLRSGENESAVALRNCKKIEKLEDPIGPVKEILKLCPSRMLVTLYKLPNFDSVDDFLQRVATIRGKLKKGGVVDVEAAARIVLRDWNEGKIPYYTMPPTRNQEPSEAKIVSELGKEFNIDEVYSAEASFIGSLKPFDDVKHVEVAPNCPLTFDAQMLETLNLEVLFILKDDVPPQPSNQSYNQGNDMVDDGDDEPMGSEENDGAAEIKAKNVGSKQNEKLYDAEGILNTKLKRAEKKKRKKASKSSANGDAMDDDDYDFKVDYVKTGSAMDVGEESGKADGGGNPTRFEVLASGVELNED</sequence>
<dbReference type="Gene3D" id="3.40.50.300">
    <property type="entry name" value="P-loop containing nucleotide triphosphate hydrolases"/>
    <property type="match status" value="1"/>
</dbReference>
<gene>
    <name evidence="9" type="ORF">Acr_13g0009040</name>
</gene>
<dbReference type="GO" id="GO:0051239">
    <property type="term" value="P:regulation of multicellular organismal process"/>
    <property type="evidence" value="ECO:0007669"/>
    <property type="project" value="UniProtKB-ARBA"/>
</dbReference>
<dbReference type="Pfam" id="PF08701">
    <property type="entry name" value="GN3L_Grn1"/>
    <property type="match status" value="1"/>
</dbReference>
<evidence type="ECO:0000256" key="5">
    <source>
        <dbReference type="ARBA" id="ARBA00023242"/>
    </source>
</evidence>
<feature type="domain" description="CP-type G" evidence="8">
    <location>
        <begin position="143"/>
        <end position="328"/>
    </location>
</feature>
<proteinExistence type="predicted"/>
<accession>A0A7J0FLD2</accession>